<evidence type="ECO:0000313" key="1">
    <source>
        <dbReference type="EMBL" id="UOB18502.1"/>
    </source>
</evidence>
<dbReference type="EMBL" id="CP094358">
    <property type="protein sequence ID" value="UOB18502.1"/>
    <property type="molecule type" value="Genomic_DNA"/>
</dbReference>
<keyword evidence="2" id="KW-1185">Reference proteome</keyword>
<dbReference type="PROSITE" id="PS51257">
    <property type="entry name" value="PROKAR_LIPOPROTEIN"/>
    <property type="match status" value="1"/>
</dbReference>
<accession>A0A9E7A0B4</accession>
<dbReference type="InterPro" id="IPR019853">
    <property type="entry name" value="GldB-like"/>
</dbReference>
<gene>
    <name evidence="1" type="primary">gldB</name>
    <name evidence="1" type="ORF">MQE35_04230</name>
</gene>
<organism evidence="1 2">
    <name type="scientific">Abyssalbus ytuae</name>
    <dbReference type="NCBI Taxonomy" id="2926907"/>
    <lineage>
        <taxon>Bacteria</taxon>
        <taxon>Pseudomonadati</taxon>
        <taxon>Bacteroidota</taxon>
        <taxon>Flavobacteriia</taxon>
        <taxon>Flavobacteriales</taxon>
        <taxon>Flavobacteriaceae</taxon>
        <taxon>Abyssalbus</taxon>
    </lineage>
</organism>
<keyword evidence="1" id="KW-0449">Lipoprotein</keyword>
<dbReference type="KEGG" id="fbm:MQE35_04230"/>
<reference evidence="1" key="1">
    <citation type="submission" date="2022-03" db="EMBL/GenBank/DDBJ databases">
        <title>Description of Abyssus ytuae gen. nov., sp. nov., a novel member of the family Flavobacteriaceae isolated from the sediment of Mariana Trench.</title>
        <authorList>
            <person name="Zhang J."/>
            <person name="Xu X."/>
        </authorList>
    </citation>
    <scope>NUCLEOTIDE SEQUENCE</scope>
    <source>
        <strain evidence="1">MT3330</strain>
    </source>
</reference>
<dbReference type="Pfam" id="PF25594">
    <property type="entry name" value="GldB_lipo"/>
    <property type="match status" value="1"/>
</dbReference>
<name>A0A9E7A0B4_9FLAO</name>
<dbReference type="NCBIfam" id="TIGR03514">
    <property type="entry name" value="GldB_lipo"/>
    <property type="match status" value="1"/>
</dbReference>
<evidence type="ECO:0000313" key="2">
    <source>
        <dbReference type="Proteomes" id="UP000831290"/>
    </source>
</evidence>
<dbReference type="RefSeq" id="WP_255844757.1">
    <property type="nucleotide sequence ID" value="NZ_CP094358.1"/>
</dbReference>
<sequence length="318" mass="37303">MKKILGIIIVIIVISCNNNSKVEKKISGIHVEVKIDRFDEKFAKATTDSLPGLKSEYPYLFPEQFTDSVWVAKMKDTLQQELSEEVLKIFPEVNALEAELHSFFQHIKYYFPDFDEPQVITVTSDVDYKNSVIYADTLLLIGLDNYLGEDHRFYEGIYKYVRKNFKQEQMVVDVAAEVAKSKITRTKERTFLAQMILYGKELYVKDLLIPFKSNAQKIGYTDDEYKWAEENESEIWKYFVENELLFSTDGKLPERFILPAPYSKFYLELDNESPGRVGQYIGWQIVKAFMKNNNVSLQQMLRMNAEEIFNRSRFKPKK</sequence>
<protein>
    <submittedName>
        <fullName evidence="1">Gliding motility lipoprotein GldB</fullName>
    </submittedName>
</protein>
<dbReference type="AlphaFoldDB" id="A0A9E7A0B4"/>
<proteinExistence type="predicted"/>
<dbReference type="Proteomes" id="UP000831290">
    <property type="component" value="Chromosome"/>
</dbReference>